<proteinExistence type="predicted"/>
<dbReference type="NCBIfam" id="TIGR02523">
    <property type="entry name" value="type_IV_pilV"/>
    <property type="match status" value="1"/>
</dbReference>
<accession>A0A1M5HW56</accession>
<sequence length="150" mass="16145">MNKQAGATLMEVLITVLILAVGLLGLSATQVMSLKNANNSHNRYLAGLAAQEMADRIRANPKARASYNNYDTASDGSETEPGCGATCVAQDKYEWKQVIEANLPSGQGEIDVNGDQVTLTVTWKEQHTGKDRGTSAAVPEEFSYQLVVEL</sequence>
<protein>
    <submittedName>
        <fullName evidence="1">Type IV pilus assembly protein PilV</fullName>
    </submittedName>
</protein>
<dbReference type="InterPro" id="IPR013362">
    <property type="entry name" value="Pilus_4_PilV"/>
</dbReference>
<dbReference type="Pfam" id="PF07963">
    <property type="entry name" value="N_methyl"/>
    <property type="match status" value="1"/>
</dbReference>
<evidence type="ECO:0000313" key="1">
    <source>
        <dbReference type="EMBL" id="SHG20092.1"/>
    </source>
</evidence>
<dbReference type="EMBL" id="FQVA01000008">
    <property type="protein sequence ID" value="SHG20092.1"/>
    <property type="molecule type" value="Genomic_DNA"/>
</dbReference>
<dbReference type="OrthoDB" id="8547299at2"/>
<dbReference type="AlphaFoldDB" id="A0A1M5HW56"/>
<dbReference type="RefSeq" id="WP_073277598.1">
    <property type="nucleotide sequence ID" value="NZ_FQVA01000008.1"/>
</dbReference>
<dbReference type="Proteomes" id="UP000184170">
    <property type="component" value="Unassembled WGS sequence"/>
</dbReference>
<evidence type="ECO:0000313" key="2">
    <source>
        <dbReference type="Proteomes" id="UP000184170"/>
    </source>
</evidence>
<keyword evidence="2" id="KW-1185">Reference proteome</keyword>
<name>A0A1M5HW56_9GAMM</name>
<reference evidence="2" key="1">
    <citation type="submission" date="2016-11" db="EMBL/GenBank/DDBJ databases">
        <authorList>
            <person name="Varghese N."/>
            <person name="Submissions S."/>
        </authorList>
    </citation>
    <scope>NUCLEOTIDE SEQUENCE [LARGE SCALE GENOMIC DNA]</scope>
    <source>
        <strain evidence="2">CGMCC 1.7063</strain>
    </source>
</reference>
<dbReference type="InterPro" id="IPR012902">
    <property type="entry name" value="N_methyl_site"/>
</dbReference>
<dbReference type="STRING" id="494016.SAMN04487965_3509"/>
<organism evidence="1 2">
    <name type="scientific">Microbulbifer donghaiensis</name>
    <dbReference type="NCBI Taxonomy" id="494016"/>
    <lineage>
        <taxon>Bacteria</taxon>
        <taxon>Pseudomonadati</taxon>
        <taxon>Pseudomonadota</taxon>
        <taxon>Gammaproteobacteria</taxon>
        <taxon>Cellvibrionales</taxon>
        <taxon>Microbulbiferaceae</taxon>
        <taxon>Microbulbifer</taxon>
    </lineage>
</organism>
<gene>
    <name evidence="1" type="ORF">SAMN04487965_3509</name>
</gene>